<proteinExistence type="predicted"/>
<dbReference type="AlphaFoldDB" id="A0A1M6H3I9"/>
<organism evidence="1 2">
    <name type="scientific">Cruoricaptor ignavus</name>
    <dbReference type="NCBI Taxonomy" id="1118202"/>
    <lineage>
        <taxon>Bacteria</taxon>
        <taxon>Pseudomonadati</taxon>
        <taxon>Bacteroidota</taxon>
        <taxon>Flavobacteriia</taxon>
        <taxon>Flavobacteriales</taxon>
        <taxon>Weeksellaceae</taxon>
        <taxon>Cruoricaptor</taxon>
    </lineage>
</organism>
<evidence type="ECO:0000313" key="2">
    <source>
        <dbReference type="Proteomes" id="UP000184335"/>
    </source>
</evidence>
<evidence type="ECO:0000313" key="1">
    <source>
        <dbReference type="EMBL" id="SHJ16771.1"/>
    </source>
</evidence>
<reference evidence="1 2" key="1">
    <citation type="submission" date="2016-11" db="EMBL/GenBank/DDBJ databases">
        <authorList>
            <person name="Jaros S."/>
            <person name="Januszkiewicz K."/>
            <person name="Wedrychowicz H."/>
        </authorList>
    </citation>
    <scope>NUCLEOTIDE SEQUENCE [LARGE SCALE GENOMIC DNA]</scope>
    <source>
        <strain evidence="1 2">DSM 25479</strain>
    </source>
</reference>
<dbReference type="STRING" id="1118202.SAMN05443429_11113"/>
<dbReference type="EMBL" id="FQYI01000011">
    <property type="protein sequence ID" value="SHJ16771.1"/>
    <property type="molecule type" value="Genomic_DNA"/>
</dbReference>
<sequence length="52" mass="6272">MQITGRSERYSRELLQKIRTDLGKNEHQFISVREFCSWAGLNYEEVRQILKN</sequence>
<gene>
    <name evidence="1" type="ORF">SAMN05443429_11113</name>
</gene>
<dbReference type="Proteomes" id="UP000184335">
    <property type="component" value="Unassembled WGS sequence"/>
</dbReference>
<keyword evidence="2" id="KW-1185">Reference proteome</keyword>
<accession>A0A1M6H3I9</accession>
<protein>
    <submittedName>
        <fullName evidence="1">Uncharacterized protein</fullName>
    </submittedName>
</protein>
<name>A0A1M6H3I9_9FLAO</name>